<reference evidence="2" key="1">
    <citation type="submission" date="2022-11" db="UniProtKB">
        <authorList>
            <consortium name="WormBaseParasite"/>
        </authorList>
    </citation>
    <scope>IDENTIFICATION</scope>
</reference>
<accession>A0A914C5Z1</accession>
<dbReference type="WBParaSite" id="ACRNAN_Path_374.g1428.t1">
    <property type="protein sequence ID" value="ACRNAN_Path_374.g1428.t1"/>
    <property type="gene ID" value="ACRNAN_Path_374.g1428"/>
</dbReference>
<evidence type="ECO:0000313" key="1">
    <source>
        <dbReference type="Proteomes" id="UP000887540"/>
    </source>
</evidence>
<evidence type="ECO:0000313" key="2">
    <source>
        <dbReference type="WBParaSite" id="ACRNAN_Path_374.g1428.t1"/>
    </source>
</evidence>
<keyword evidence="1" id="KW-1185">Reference proteome</keyword>
<name>A0A914C5Z1_9BILA</name>
<organism evidence="1 2">
    <name type="scientific">Acrobeloides nanus</name>
    <dbReference type="NCBI Taxonomy" id="290746"/>
    <lineage>
        <taxon>Eukaryota</taxon>
        <taxon>Metazoa</taxon>
        <taxon>Ecdysozoa</taxon>
        <taxon>Nematoda</taxon>
        <taxon>Chromadorea</taxon>
        <taxon>Rhabditida</taxon>
        <taxon>Tylenchina</taxon>
        <taxon>Cephalobomorpha</taxon>
        <taxon>Cephaloboidea</taxon>
        <taxon>Cephalobidae</taxon>
        <taxon>Acrobeloides</taxon>
    </lineage>
</organism>
<protein>
    <submittedName>
        <fullName evidence="2">Uncharacterized protein</fullName>
    </submittedName>
</protein>
<dbReference type="Proteomes" id="UP000887540">
    <property type="component" value="Unplaced"/>
</dbReference>
<proteinExistence type="predicted"/>
<sequence>MKFFKMPIGNFVQVNLEDCNFQVPVHRYTIESIIGGGAYGIVMDTSSNGDTSYNEDTSSNEDIFNMLHRTIISAK</sequence>
<dbReference type="AlphaFoldDB" id="A0A914C5Z1"/>